<evidence type="ECO:0008006" key="5">
    <source>
        <dbReference type="Google" id="ProtNLM"/>
    </source>
</evidence>
<evidence type="ECO:0000313" key="4">
    <source>
        <dbReference type="Proteomes" id="UP001207654"/>
    </source>
</evidence>
<proteinExistence type="predicted"/>
<gene>
    <name evidence="3" type="ORF">OV287_25320</name>
</gene>
<evidence type="ECO:0000313" key="3">
    <source>
        <dbReference type="EMBL" id="MCY1077796.1"/>
    </source>
</evidence>
<comment type="caution">
    <text evidence="3">The sequence shown here is derived from an EMBL/GenBank/DDBJ whole genome shotgun (WGS) entry which is preliminary data.</text>
</comment>
<protein>
    <recommendedName>
        <fullName evidence="5">Lipoprotein</fullName>
    </recommendedName>
</protein>
<feature type="region of interest" description="Disordered" evidence="1">
    <location>
        <begin position="31"/>
        <end position="77"/>
    </location>
</feature>
<dbReference type="Proteomes" id="UP001207654">
    <property type="component" value="Unassembled WGS sequence"/>
</dbReference>
<dbReference type="RefSeq" id="WP_267536607.1">
    <property type="nucleotide sequence ID" value="NZ_JAPNKA010000001.1"/>
</dbReference>
<feature type="compositionally biased region" description="Low complexity" evidence="1">
    <location>
        <begin position="38"/>
        <end position="49"/>
    </location>
</feature>
<dbReference type="EMBL" id="JAPNKA010000001">
    <property type="protein sequence ID" value="MCY1077796.1"/>
    <property type="molecule type" value="Genomic_DNA"/>
</dbReference>
<keyword evidence="2" id="KW-0732">Signal</keyword>
<evidence type="ECO:0000256" key="1">
    <source>
        <dbReference type="SAM" id="MobiDB-lite"/>
    </source>
</evidence>
<organism evidence="3 4">
    <name type="scientific">Archangium lansingense</name>
    <dbReference type="NCBI Taxonomy" id="2995310"/>
    <lineage>
        <taxon>Bacteria</taxon>
        <taxon>Pseudomonadati</taxon>
        <taxon>Myxococcota</taxon>
        <taxon>Myxococcia</taxon>
        <taxon>Myxococcales</taxon>
        <taxon>Cystobacterineae</taxon>
        <taxon>Archangiaceae</taxon>
        <taxon>Archangium</taxon>
    </lineage>
</organism>
<evidence type="ECO:0000256" key="2">
    <source>
        <dbReference type="SAM" id="SignalP"/>
    </source>
</evidence>
<accession>A0ABT4A8Y8</accession>
<reference evidence="3 4" key="1">
    <citation type="submission" date="2022-11" db="EMBL/GenBank/DDBJ databases">
        <title>Minimal conservation of predation-associated metabolite biosynthetic gene clusters underscores biosynthetic potential of Myxococcota including descriptions for ten novel species: Archangium lansinium sp. nov., Myxococcus landrumus sp. nov., Nannocystis bai.</title>
        <authorList>
            <person name="Ahearne A."/>
            <person name="Stevens C."/>
            <person name="Phillips K."/>
        </authorList>
    </citation>
    <scope>NUCLEOTIDE SEQUENCE [LARGE SCALE GENOMIC DNA]</scope>
    <source>
        <strain evidence="3 4">MIWBW</strain>
    </source>
</reference>
<keyword evidence="4" id="KW-1185">Reference proteome</keyword>
<feature type="signal peptide" evidence="2">
    <location>
        <begin position="1"/>
        <end position="22"/>
    </location>
</feature>
<dbReference type="PROSITE" id="PS51257">
    <property type="entry name" value="PROKAR_LIPOPROTEIN"/>
    <property type="match status" value="1"/>
</dbReference>
<feature type="chain" id="PRO_5046822384" description="Lipoprotein" evidence="2">
    <location>
        <begin position="23"/>
        <end position="153"/>
    </location>
</feature>
<name>A0ABT4A8Y8_9BACT</name>
<sequence>MLTLRAALCCSVLLGVLSSGCASSSATMRQGAAGGEAGAPATEAAAQTPDAPVETPAREPSGYGYTPEDPIKVGGGPAGEHEYLQYLRGPEGQQLSFERLGSCCGFEDPSLPLGGGMLDMYEVTYEGLKKPVTLYLDMYRRQEPRAPTGFRLD</sequence>